<gene>
    <name evidence="2" type="ORF">DdX_04711</name>
</gene>
<reference evidence="2" key="1">
    <citation type="submission" date="2022-01" db="EMBL/GenBank/DDBJ databases">
        <title>Genome Sequence Resource for Two Populations of Ditylenchus destructor, the Migratory Endoparasitic Phytonematode.</title>
        <authorList>
            <person name="Zhang H."/>
            <person name="Lin R."/>
            <person name="Xie B."/>
        </authorList>
    </citation>
    <scope>NUCLEOTIDE SEQUENCE</scope>
    <source>
        <strain evidence="2">BazhouSP</strain>
    </source>
</reference>
<evidence type="ECO:0000313" key="3">
    <source>
        <dbReference type="Proteomes" id="UP001201812"/>
    </source>
</evidence>
<comment type="caution">
    <text evidence="2">The sequence shown here is derived from an EMBL/GenBank/DDBJ whole genome shotgun (WGS) entry which is preliminary data.</text>
</comment>
<accession>A0AAD4N8D3</accession>
<organism evidence="2 3">
    <name type="scientific">Ditylenchus destructor</name>
    <dbReference type="NCBI Taxonomy" id="166010"/>
    <lineage>
        <taxon>Eukaryota</taxon>
        <taxon>Metazoa</taxon>
        <taxon>Ecdysozoa</taxon>
        <taxon>Nematoda</taxon>
        <taxon>Chromadorea</taxon>
        <taxon>Rhabditida</taxon>
        <taxon>Tylenchina</taxon>
        <taxon>Tylenchomorpha</taxon>
        <taxon>Sphaerularioidea</taxon>
        <taxon>Anguinidae</taxon>
        <taxon>Anguininae</taxon>
        <taxon>Ditylenchus</taxon>
    </lineage>
</organism>
<evidence type="ECO:0000313" key="2">
    <source>
        <dbReference type="EMBL" id="KAI1720479.1"/>
    </source>
</evidence>
<feature type="region of interest" description="Disordered" evidence="1">
    <location>
        <begin position="67"/>
        <end position="111"/>
    </location>
</feature>
<sequence length="111" mass="11501">MGKTSNGIIIISTRNIGGRAAPKSTEPSGDCPSCSLKCCGKQFGTEKRNNVQKSIIVAPVVCERTQAPSVSRSAGSSRTTPMSSGLGLITARPRSIKVATHGADKPSMGNR</sequence>
<dbReference type="EMBL" id="JAKKPZ010000005">
    <property type="protein sequence ID" value="KAI1720479.1"/>
    <property type="molecule type" value="Genomic_DNA"/>
</dbReference>
<proteinExistence type="predicted"/>
<feature type="compositionally biased region" description="Polar residues" evidence="1">
    <location>
        <begin position="67"/>
        <end position="83"/>
    </location>
</feature>
<evidence type="ECO:0000256" key="1">
    <source>
        <dbReference type="SAM" id="MobiDB-lite"/>
    </source>
</evidence>
<protein>
    <submittedName>
        <fullName evidence="2">Uncharacterized protein</fullName>
    </submittedName>
</protein>
<keyword evidence="3" id="KW-1185">Reference proteome</keyword>
<name>A0AAD4N8D3_9BILA</name>
<dbReference type="Proteomes" id="UP001201812">
    <property type="component" value="Unassembled WGS sequence"/>
</dbReference>
<dbReference type="AlphaFoldDB" id="A0AAD4N8D3"/>